<accession>A0ABQ5K555</accession>
<dbReference type="Gene3D" id="1.10.238.220">
    <property type="match status" value="1"/>
</dbReference>
<dbReference type="Proteomes" id="UP001057375">
    <property type="component" value="Unassembled WGS sequence"/>
</dbReference>
<dbReference type="Pfam" id="PF17958">
    <property type="entry name" value="EF-hand_13"/>
    <property type="match status" value="1"/>
</dbReference>
<name>A0ABQ5K555_9EUKA</name>
<evidence type="ECO:0000256" key="2">
    <source>
        <dbReference type="SAM" id="MobiDB-lite"/>
    </source>
</evidence>
<dbReference type="Gene3D" id="1.10.238.10">
    <property type="entry name" value="EF-hand"/>
    <property type="match status" value="1"/>
</dbReference>
<dbReference type="InterPro" id="IPR011992">
    <property type="entry name" value="EF-hand-dom_pair"/>
</dbReference>
<feature type="domain" description="PP2A regulatory subunit B'' EF-hand" evidence="3">
    <location>
        <begin position="450"/>
        <end position="523"/>
    </location>
</feature>
<organism evidence="4 5">
    <name type="scientific">Aduncisulcus paluster</name>
    <dbReference type="NCBI Taxonomy" id="2918883"/>
    <lineage>
        <taxon>Eukaryota</taxon>
        <taxon>Metamonada</taxon>
        <taxon>Carpediemonas-like organisms</taxon>
        <taxon>Aduncisulcus</taxon>
    </lineage>
</organism>
<reference evidence="4" key="1">
    <citation type="submission" date="2022-03" db="EMBL/GenBank/DDBJ databases">
        <title>Draft genome sequence of Aduncisulcus paluster, a free-living microaerophilic Fornicata.</title>
        <authorList>
            <person name="Yuyama I."/>
            <person name="Kume K."/>
            <person name="Tamura T."/>
            <person name="Inagaki Y."/>
            <person name="Hashimoto T."/>
        </authorList>
    </citation>
    <scope>NUCLEOTIDE SEQUENCE</scope>
    <source>
        <strain evidence="4">NY0171</strain>
    </source>
</reference>
<evidence type="ECO:0000313" key="4">
    <source>
        <dbReference type="EMBL" id="GKT27688.1"/>
    </source>
</evidence>
<sequence>MDWTISSKEKVNELFLFWLSTEEAQAHIKECISTIKHGTPKDLKAKVLSILSPSIQPPLFSPVRSAKLKSPRRDDIPSSPTLHGAEIEPEDNSSVVLSISKYNKDNEGVGIQDLLAMSLARRKSPIETSIEFSFIDGVFDNVDSSHISGEMTISRQDLGRILKRHMQTHPEASLISLKDILVPRFKPPTLHLELTEPPLCDLSGQVFRKRKGRYSAANSEFDHAILLKECGVNQPQIRHPGIVEEQTICRDVRDSMPIFSDLLIRSVCGLPRFLAAPLFKFIKRQYDGEEAVYSTVDNPPISSSSKPSTVGSISRNTFLEFYHDHIEGRDGHERLFRCLLLTSSTDVYSHRSLKVERAVIHEILLKRQKQDRRAYKEHNGKEEEDDPSLDPTKSEEEEDEIYVSESAVTNELIRRHISNIPPLTTPSSVSYKSSFQGCLQSNQEVGFSRYFLLPEDFKPMFKEILQHPGLTFLKDSPEFQTKYLETVMVRILHDHCCLDSDAISLRQVRCGDLLDTLRLLDCEEDVNRVLKYFSYEHFYVIYCQFWQLDKDHDMKLTKKDLCEYQSFKISKLVVDLIFKEIPRKLKGCPSPQTDSSSSAKDEERPSATDEKIMGYEDFVFFLLCEEDKDTWTSLRYFFRILDLDGDGYFDLTSDFNFFYQSVQERIEDFADPIRFDDVRSQLSDMMFPYGQARTKVTIQDIQKSRMASLFMNFLTNGEKFLSSDHEDPYLKHYDSHAIERTGWDRFARLKYDDLANNDESGGYVDDGDEY</sequence>
<dbReference type="InterPro" id="IPR041534">
    <property type="entry name" value="EF-hand_13"/>
</dbReference>
<keyword evidence="5" id="KW-1185">Reference proteome</keyword>
<proteinExistence type="predicted"/>
<feature type="region of interest" description="Disordered" evidence="2">
    <location>
        <begin position="371"/>
        <end position="401"/>
    </location>
</feature>
<feature type="compositionally biased region" description="Basic and acidic residues" evidence="2">
    <location>
        <begin position="371"/>
        <end position="381"/>
    </location>
</feature>
<dbReference type="SUPFAM" id="SSF47473">
    <property type="entry name" value="EF-hand"/>
    <property type="match status" value="1"/>
</dbReference>
<keyword evidence="1" id="KW-0479">Metal-binding</keyword>
<protein>
    <recommendedName>
        <fullName evidence="3">PP2A regulatory subunit B'' EF-hand domain-containing protein</fullName>
    </recommendedName>
</protein>
<comment type="caution">
    <text evidence="4">The sequence shown here is derived from an EMBL/GenBank/DDBJ whole genome shotgun (WGS) entry which is preliminary data.</text>
</comment>
<evidence type="ECO:0000256" key="1">
    <source>
        <dbReference type="ARBA" id="ARBA00022723"/>
    </source>
</evidence>
<feature type="region of interest" description="Disordered" evidence="2">
    <location>
        <begin position="586"/>
        <end position="607"/>
    </location>
</feature>
<evidence type="ECO:0000259" key="3">
    <source>
        <dbReference type="Pfam" id="PF17958"/>
    </source>
</evidence>
<evidence type="ECO:0000313" key="5">
    <source>
        <dbReference type="Proteomes" id="UP001057375"/>
    </source>
</evidence>
<dbReference type="PANTHER" id="PTHR14095:SF0">
    <property type="entry name" value="MIP22305P"/>
    <property type="match status" value="1"/>
</dbReference>
<gene>
    <name evidence="4" type="ORF">ADUPG1_000134</name>
</gene>
<dbReference type="EMBL" id="BQXS01000041">
    <property type="protein sequence ID" value="GKT27688.1"/>
    <property type="molecule type" value="Genomic_DNA"/>
</dbReference>
<dbReference type="PANTHER" id="PTHR14095">
    <property type="entry name" value="PHOSPHATASE 2A REGULATORY SUBUNIT-RELATED"/>
    <property type="match status" value="1"/>
</dbReference>
<feature type="region of interest" description="Disordered" evidence="2">
    <location>
        <begin position="62"/>
        <end position="87"/>
    </location>
</feature>